<dbReference type="PANTHER" id="PTHR11803">
    <property type="entry name" value="2-IMINOBUTANOATE/2-IMINOPROPANOATE DEAMINASE RIDA"/>
    <property type="match status" value="1"/>
</dbReference>
<dbReference type="AlphaFoldDB" id="A0A4T0WZT4"/>
<accession>A0A4T0WZT4</accession>
<dbReference type="GO" id="GO:0019239">
    <property type="term" value="F:deaminase activity"/>
    <property type="evidence" value="ECO:0007669"/>
    <property type="project" value="TreeGrafter"/>
</dbReference>
<sequence length="124" mass="13205">MKVLTWEQVGLPVASPVLEACTITNAGLVYTSGCVGVTNEGIVVEGVEGQTEAVIENLRQILKAAGTSLDKVVKALVFVARQEDIPIVNAVYAKHFTNKPPRSCVVAQLAGDQFKVEIEVVAEI</sequence>
<protein>
    <submittedName>
        <fullName evidence="1">Uncharacterized protein</fullName>
    </submittedName>
</protein>
<dbReference type="OrthoDB" id="309640at2759"/>
<dbReference type="Gene3D" id="3.30.1330.40">
    <property type="entry name" value="RutC-like"/>
    <property type="match status" value="1"/>
</dbReference>
<dbReference type="PANTHER" id="PTHR11803:SF39">
    <property type="entry name" value="2-IMINOBUTANOATE_2-IMINOPROPANOATE DEAMINASE"/>
    <property type="match status" value="1"/>
</dbReference>
<evidence type="ECO:0000313" key="1">
    <source>
        <dbReference type="EMBL" id="TID23877.1"/>
    </source>
</evidence>
<dbReference type="EMBL" id="SELW01000519">
    <property type="protein sequence ID" value="TID23877.1"/>
    <property type="molecule type" value="Genomic_DNA"/>
</dbReference>
<dbReference type="InterPro" id="IPR035959">
    <property type="entry name" value="RutC-like_sf"/>
</dbReference>
<dbReference type="STRING" id="52247.A0A4T0WZT4"/>
<comment type="caution">
    <text evidence="1">The sequence shown here is derived from an EMBL/GenBank/DDBJ whole genome shotgun (WGS) entry which is preliminary data.</text>
</comment>
<proteinExistence type="predicted"/>
<dbReference type="InterPro" id="IPR006175">
    <property type="entry name" value="YjgF/YER057c/UK114"/>
</dbReference>
<reference evidence="1 2" key="1">
    <citation type="journal article" date="2019" name="Front. Genet.">
        <title>Whole-Genome Sequencing of the Opportunistic Yeast Pathogen Candida inconspicua Uncovers Its Hybrid Origin.</title>
        <authorList>
            <person name="Mixao V."/>
            <person name="Hansen A.P."/>
            <person name="Saus E."/>
            <person name="Boekhout T."/>
            <person name="Lass-Florl C."/>
            <person name="Gabaldon T."/>
        </authorList>
    </citation>
    <scope>NUCLEOTIDE SEQUENCE [LARGE SCALE GENOMIC DNA]</scope>
    <source>
        <strain evidence="1 2">CBS 180</strain>
    </source>
</reference>
<evidence type="ECO:0000313" key="2">
    <source>
        <dbReference type="Proteomes" id="UP000307173"/>
    </source>
</evidence>
<dbReference type="GO" id="GO:0005829">
    <property type="term" value="C:cytosol"/>
    <property type="evidence" value="ECO:0007669"/>
    <property type="project" value="TreeGrafter"/>
</dbReference>
<dbReference type="CDD" id="cd00448">
    <property type="entry name" value="YjgF_YER057c_UK114_family"/>
    <property type="match status" value="1"/>
</dbReference>
<dbReference type="Proteomes" id="UP000307173">
    <property type="component" value="Unassembled WGS sequence"/>
</dbReference>
<name>A0A4T0WZT4_9ASCO</name>
<organism evidence="1 2">
    <name type="scientific">Pichia inconspicua</name>
    <dbReference type="NCBI Taxonomy" id="52247"/>
    <lineage>
        <taxon>Eukaryota</taxon>
        <taxon>Fungi</taxon>
        <taxon>Dikarya</taxon>
        <taxon>Ascomycota</taxon>
        <taxon>Saccharomycotina</taxon>
        <taxon>Pichiomycetes</taxon>
        <taxon>Pichiales</taxon>
        <taxon>Pichiaceae</taxon>
        <taxon>Pichia</taxon>
    </lineage>
</organism>
<dbReference type="SUPFAM" id="SSF55298">
    <property type="entry name" value="YjgF-like"/>
    <property type="match status" value="1"/>
</dbReference>
<dbReference type="Pfam" id="PF01042">
    <property type="entry name" value="Ribonuc_L-PSP"/>
    <property type="match status" value="1"/>
</dbReference>
<keyword evidence="2" id="KW-1185">Reference proteome</keyword>
<gene>
    <name evidence="1" type="ORF">CANINC_003169</name>
</gene>